<protein>
    <recommendedName>
        <fullName evidence="4">Lipoprotein</fullName>
    </recommendedName>
</protein>
<evidence type="ECO:0000313" key="2">
    <source>
        <dbReference type="EMBL" id="AKU95977.1"/>
    </source>
</evidence>
<evidence type="ECO:0008006" key="4">
    <source>
        <dbReference type="Google" id="ProtNLM"/>
    </source>
</evidence>
<reference evidence="2 3" key="1">
    <citation type="submission" date="2015-08" db="EMBL/GenBank/DDBJ databases">
        <authorList>
            <person name="Babu N.S."/>
            <person name="Beckwith C.J."/>
            <person name="Beseler K.G."/>
            <person name="Brison A."/>
            <person name="Carone J.V."/>
            <person name="Caskin T.P."/>
            <person name="Diamond M."/>
            <person name="Durham M.E."/>
            <person name="Foxe J.M."/>
            <person name="Go M."/>
            <person name="Henderson B.A."/>
            <person name="Jones I.B."/>
            <person name="McGettigan J.A."/>
            <person name="Micheletti S.J."/>
            <person name="Nasrallah M.E."/>
            <person name="Ortiz D."/>
            <person name="Piller C.R."/>
            <person name="Privatt S.R."/>
            <person name="Schneider S.L."/>
            <person name="Sharp S."/>
            <person name="Smith T.C."/>
            <person name="Stanton J.D."/>
            <person name="Ullery H.E."/>
            <person name="Wilson R.J."/>
            <person name="Serrano M.G."/>
            <person name="Buck G."/>
            <person name="Lee V."/>
            <person name="Wang Y."/>
            <person name="Carvalho R."/>
            <person name="Voegtly L."/>
            <person name="Shi R."/>
            <person name="Duckworth R."/>
            <person name="Johnson A."/>
            <person name="Loviza R."/>
            <person name="Walstead R."/>
            <person name="Shah Z."/>
            <person name="Kiflezghi M."/>
            <person name="Wade K."/>
            <person name="Ball S.L."/>
            <person name="Bradley K.W."/>
            <person name="Asai D.J."/>
            <person name="Bowman C.A."/>
            <person name="Russell D.A."/>
            <person name="Pope W.H."/>
            <person name="Jacobs-Sera D."/>
            <person name="Hendrix R.W."/>
            <person name="Hatfull G.F."/>
        </authorList>
    </citation>
    <scope>NUCLEOTIDE SEQUENCE [LARGE SCALE GENOMIC DNA]</scope>
    <source>
        <strain evidence="2 3">DSM 27648</strain>
    </source>
</reference>
<sequence length="176" mass="18704">MLARFSRFSRAAVAAVVVVSSAASAFAVTACGDGGGAKSANVKSGPMPENEAWNGVYFHPVYGYLHLIEEGNNVVGRWKRADQSHWGELSGTVTGNVVHFTWKEHKIGMIGASATTHGKGYFAYKLDPEGHAVLDGEYGLNDEEIGADWHNVKQARMQPDLKSIGGDAEGAPPGGF</sequence>
<dbReference type="EMBL" id="CP012333">
    <property type="protein sequence ID" value="AKU95977.1"/>
    <property type="molecule type" value="Genomic_DNA"/>
</dbReference>
<gene>
    <name evidence="2" type="ORF">AKJ09_02641</name>
</gene>
<feature type="chain" id="PRO_5005466439" description="Lipoprotein" evidence="1">
    <location>
        <begin position="26"/>
        <end position="176"/>
    </location>
</feature>
<dbReference type="KEGG" id="llu:AKJ09_02641"/>
<evidence type="ECO:0000256" key="1">
    <source>
        <dbReference type="SAM" id="SignalP"/>
    </source>
</evidence>
<proteinExistence type="predicted"/>
<evidence type="ECO:0000313" key="3">
    <source>
        <dbReference type="Proteomes" id="UP000064967"/>
    </source>
</evidence>
<dbReference type="Proteomes" id="UP000064967">
    <property type="component" value="Chromosome"/>
</dbReference>
<name>A0A0K1PR27_9BACT</name>
<dbReference type="AlphaFoldDB" id="A0A0K1PR27"/>
<dbReference type="STRING" id="1391654.AKJ09_02641"/>
<accession>A0A0K1PR27</accession>
<dbReference type="PROSITE" id="PS51257">
    <property type="entry name" value="PROKAR_LIPOPROTEIN"/>
    <property type="match status" value="1"/>
</dbReference>
<feature type="signal peptide" evidence="1">
    <location>
        <begin position="1"/>
        <end position="25"/>
    </location>
</feature>
<keyword evidence="1" id="KW-0732">Signal</keyword>
<keyword evidence="3" id="KW-1185">Reference proteome</keyword>
<organism evidence="2 3">
    <name type="scientific">Labilithrix luteola</name>
    <dbReference type="NCBI Taxonomy" id="1391654"/>
    <lineage>
        <taxon>Bacteria</taxon>
        <taxon>Pseudomonadati</taxon>
        <taxon>Myxococcota</taxon>
        <taxon>Polyangia</taxon>
        <taxon>Polyangiales</taxon>
        <taxon>Labilitrichaceae</taxon>
        <taxon>Labilithrix</taxon>
    </lineage>
</organism>